<dbReference type="PANTHER" id="PTHR35792">
    <property type="entry name" value="GENERAL STRESS PROTEIN"/>
    <property type="match status" value="1"/>
</dbReference>
<sequence length="144" mass="16000">MSDNSGSTINAFLLGLIAGGVLGVLFAPDKGEETRQKLKKNYKEWYKKALEVAEELQAAEGEPRQGREEVEPKVEQAAQMITPIGQEVTAEAREITQPYLEKAQEAVGEGLTSAKQELDRAVSQARVELKKRVQRSRPRFFKGV</sequence>
<dbReference type="InterPro" id="IPR024623">
    <property type="entry name" value="YtxH"/>
</dbReference>
<dbReference type="EMBL" id="PFSK01000010">
    <property type="protein sequence ID" value="PJC23104.1"/>
    <property type="molecule type" value="Genomic_DNA"/>
</dbReference>
<organism evidence="2 3">
    <name type="scientific">candidate division WWE3 bacterium CG_4_9_14_0_2_um_filter_48_10</name>
    <dbReference type="NCBI Taxonomy" id="1975078"/>
    <lineage>
        <taxon>Bacteria</taxon>
        <taxon>Katanobacteria</taxon>
    </lineage>
</organism>
<keyword evidence="1" id="KW-0812">Transmembrane</keyword>
<feature type="transmembrane region" description="Helical" evidence="1">
    <location>
        <begin position="6"/>
        <end position="27"/>
    </location>
</feature>
<evidence type="ECO:0000313" key="2">
    <source>
        <dbReference type="EMBL" id="PJC23104.1"/>
    </source>
</evidence>
<keyword evidence="1" id="KW-0472">Membrane</keyword>
<reference evidence="3" key="1">
    <citation type="submission" date="2017-09" db="EMBL/GenBank/DDBJ databases">
        <title>Depth-based differentiation of microbial function through sediment-hosted aquifers and enrichment of novel symbionts in the deep terrestrial subsurface.</title>
        <authorList>
            <person name="Probst A.J."/>
            <person name="Ladd B."/>
            <person name="Jarett J.K."/>
            <person name="Geller-Mcgrath D.E."/>
            <person name="Sieber C.M.K."/>
            <person name="Emerson J.B."/>
            <person name="Anantharaman K."/>
            <person name="Thomas B.C."/>
            <person name="Malmstrom R."/>
            <person name="Stieglmeier M."/>
            <person name="Klingl A."/>
            <person name="Woyke T."/>
            <person name="Ryan C.M."/>
            <person name="Banfield J.F."/>
        </authorList>
    </citation>
    <scope>NUCLEOTIDE SEQUENCE [LARGE SCALE GENOMIC DNA]</scope>
</reference>
<proteinExistence type="predicted"/>
<dbReference type="PANTHER" id="PTHR35792:SF1">
    <property type="entry name" value="SLL0268 PROTEIN"/>
    <property type="match status" value="1"/>
</dbReference>
<evidence type="ECO:0008006" key="4">
    <source>
        <dbReference type="Google" id="ProtNLM"/>
    </source>
</evidence>
<dbReference type="AlphaFoldDB" id="A0A2M8EK50"/>
<evidence type="ECO:0000313" key="3">
    <source>
        <dbReference type="Proteomes" id="UP000228781"/>
    </source>
</evidence>
<comment type="caution">
    <text evidence="2">The sequence shown here is derived from an EMBL/GenBank/DDBJ whole genome shotgun (WGS) entry which is preliminary data.</text>
</comment>
<dbReference type="InterPro" id="IPR052928">
    <property type="entry name" value="Desiccation-related_membrane"/>
</dbReference>
<dbReference type="Proteomes" id="UP000228781">
    <property type="component" value="Unassembled WGS sequence"/>
</dbReference>
<name>A0A2M8EK50_UNCKA</name>
<gene>
    <name evidence="2" type="ORF">CO059_00655</name>
</gene>
<keyword evidence="1" id="KW-1133">Transmembrane helix</keyword>
<dbReference type="Pfam" id="PF12732">
    <property type="entry name" value="YtxH"/>
    <property type="match status" value="1"/>
</dbReference>
<evidence type="ECO:0000256" key="1">
    <source>
        <dbReference type="SAM" id="Phobius"/>
    </source>
</evidence>
<accession>A0A2M8EK50</accession>
<protein>
    <recommendedName>
        <fullName evidence="4">YtxH domain-containing protein</fullName>
    </recommendedName>
</protein>